<feature type="transmembrane region" description="Helical" evidence="1">
    <location>
        <begin position="80"/>
        <end position="106"/>
    </location>
</feature>
<reference evidence="3 4" key="1">
    <citation type="submission" date="2019-03" db="EMBL/GenBank/DDBJ databases">
        <title>Genomic Encyclopedia of Archaeal and Bacterial Type Strains, Phase II (KMG-II): from individual species to whole genera.</title>
        <authorList>
            <person name="Goeker M."/>
        </authorList>
    </citation>
    <scope>NUCLEOTIDE SEQUENCE [LARGE SCALE GENOMIC DNA]</scope>
    <source>
        <strain evidence="3 4">DSM 28323</strain>
    </source>
</reference>
<keyword evidence="1" id="KW-0472">Membrane</keyword>
<feature type="domain" description="Signal transduction histidine kinase internal region" evidence="2">
    <location>
        <begin position="163"/>
        <end position="241"/>
    </location>
</feature>
<dbReference type="GO" id="GO:0016020">
    <property type="term" value="C:membrane"/>
    <property type="evidence" value="ECO:0007669"/>
    <property type="project" value="InterPro"/>
</dbReference>
<evidence type="ECO:0000313" key="3">
    <source>
        <dbReference type="EMBL" id="TDO28731.1"/>
    </source>
</evidence>
<dbReference type="Pfam" id="PF06580">
    <property type="entry name" value="His_kinase"/>
    <property type="match status" value="1"/>
</dbReference>
<dbReference type="EMBL" id="SNWP01000010">
    <property type="protein sequence ID" value="TDO28731.1"/>
    <property type="molecule type" value="Genomic_DNA"/>
</dbReference>
<proteinExistence type="predicted"/>
<evidence type="ECO:0000256" key="1">
    <source>
        <dbReference type="SAM" id="Phobius"/>
    </source>
</evidence>
<organism evidence="3 4">
    <name type="scientific">Sediminibacterium goheungense</name>
    <dbReference type="NCBI Taxonomy" id="1086393"/>
    <lineage>
        <taxon>Bacteria</taxon>
        <taxon>Pseudomonadati</taxon>
        <taxon>Bacteroidota</taxon>
        <taxon>Chitinophagia</taxon>
        <taxon>Chitinophagales</taxon>
        <taxon>Chitinophagaceae</taxon>
        <taxon>Sediminibacterium</taxon>
    </lineage>
</organism>
<dbReference type="InterPro" id="IPR036890">
    <property type="entry name" value="HATPase_C_sf"/>
</dbReference>
<accession>A0A4R6J1U2</accession>
<dbReference type="InterPro" id="IPR010559">
    <property type="entry name" value="Sig_transdc_His_kin_internal"/>
</dbReference>
<comment type="caution">
    <text evidence="3">The sequence shown here is derived from an EMBL/GenBank/DDBJ whole genome shotgun (WGS) entry which is preliminary data.</text>
</comment>
<keyword evidence="1" id="KW-0812">Transmembrane</keyword>
<protein>
    <submittedName>
        <fullName evidence="3">Histidine kinase</fullName>
    </submittedName>
</protein>
<dbReference type="AlphaFoldDB" id="A0A4R6J1U2"/>
<evidence type="ECO:0000259" key="2">
    <source>
        <dbReference type="Pfam" id="PF06580"/>
    </source>
</evidence>
<dbReference type="SUPFAM" id="SSF55874">
    <property type="entry name" value="ATPase domain of HSP90 chaperone/DNA topoisomerase II/histidine kinase"/>
    <property type="match status" value="1"/>
</dbReference>
<dbReference type="OrthoDB" id="9792992at2"/>
<dbReference type="RefSeq" id="WP_133473359.1">
    <property type="nucleotide sequence ID" value="NZ_SNWP01000010.1"/>
</dbReference>
<dbReference type="Gene3D" id="3.30.565.10">
    <property type="entry name" value="Histidine kinase-like ATPase, C-terminal domain"/>
    <property type="match status" value="1"/>
</dbReference>
<dbReference type="InterPro" id="IPR050640">
    <property type="entry name" value="Bact_2-comp_sensor_kinase"/>
</dbReference>
<keyword evidence="1" id="KW-1133">Transmembrane helix</keyword>
<keyword evidence="3" id="KW-0418">Kinase</keyword>
<sequence length="354" mass="41030">MRTSKSTLYWWCQFGGWLFYGLTMVFFAFIFKDRPGDISKIFYYRLIITILLGMVFTHLLREFVINMELRPPIQISKWWLLTTIILTIIVLYSLCNSAVVEWLGYYDKANKASVSKRFLSNLVFDSPLILVWVSIYYIWHYVELGTKSEIQKVKLESLVKELELKTIKSHINPHFIFNALNSIRALVDENPNRARTAITELSNILRSSMQAEKLETVPFEKELNIVKDYLALEHIRFEDRLNVAYEIDEDTLDQPIPPMMLQTLVENAIKHGIGKQKDGGFIKVISDYRDDHHELVIQNTGKLDPNAGNDGFGINSTRNRLKLLFGGKANFEIRDLGNNMVEAIVKMPVQHVYS</sequence>
<name>A0A4R6J1U2_9BACT</name>
<evidence type="ECO:0000313" key="4">
    <source>
        <dbReference type="Proteomes" id="UP000295741"/>
    </source>
</evidence>
<keyword evidence="4" id="KW-1185">Reference proteome</keyword>
<keyword evidence="3" id="KW-0808">Transferase</keyword>
<feature type="transmembrane region" description="Helical" evidence="1">
    <location>
        <begin position="118"/>
        <end position="139"/>
    </location>
</feature>
<feature type="transmembrane region" description="Helical" evidence="1">
    <location>
        <begin position="6"/>
        <end position="30"/>
    </location>
</feature>
<dbReference type="Proteomes" id="UP000295741">
    <property type="component" value="Unassembled WGS sequence"/>
</dbReference>
<dbReference type="PANTHER" id="PTHR34220">
    <property type="entry name" value="SENSOR HISTIDINE KINASE YPDA"/>
    <property type="match status" value="1"/>
</dbReference>
<feature type="transmembrane region" description="Helical" evidence="1">
    <location>
        <begin position="42"/>
        <end position="60"/>
    </location>
</feature>
<dbReference type="PANTHER" id="PTHR34220:SF7">
    <property type="entry name" value="SENSOR HISTIDINE KINASE YPDA"/>
    <property type="match status" value="1"/>
</dbReference>
<dbReference type="GO" id="GO:0000155">
    <property type="term" value="F:phosphorelay sensor kinase activity"/>
    <property type="evidence" value="ECO:0007669"/>
    <property type="project" value="InterPro"/>
</dbReference>
<gene>
    <name evidence="3" type="ORF">BC659_0811</name>
</gene>